<reference evidence="1 2" key="1">
    <citation type="submission" date="2018-04" db="EMBL/GenBank/DDBJ databases">
        <title>Complete genome sequences of Helicobacter pylori.</title>
        <authorList>
            <person name="Palau M."/>
            <person name="Minana-Galbis D."/>
        </authorList>
    </citation>
    <scope>NUCLEOTIDE SEQUENCE [LARGE SCALE GENOMIC DNA]</scope>
    <source>
        <strain evidence="1 2">B518</strain>
    </source>
</reference>
<evidence type="ECO:0000313" key="1">
    <source>
        <dbReference type="EMBL" id="RKU97499.1"/>
    </source>
</evidence>
<evidence type="ECO:0000313" key="2">
    <source>
        <dbReference type="Proteomes" id="UP000272192"/>
    </source>
</evidence>
<proteinExistence type="predicted"/>
<organism evidence="1 2">
    <name type="scientific">Helicobacter pylori</name>
    <name type="common">Campylobacter pylori</name>
    <dbReference type="NCBI Taxonomy" id="210"/>
    <lineage>
        <taxon>Bacteria</taxon>
        <taxon>Pseudomonadati</taxon>
        <taxon>Campylobacterota</taxon>
        <taxon>Epsilonproteobacteria</taxon>
        <taxon>Campylobacterales</taxon>
        <taxon>Helicobacteraceae</taxon>
        <taxon>Helicobacter</taxon>
    </lineage>
</organism>
<gene>
    <name evidence="1" type="ORF">DB721_01735</name>
</gene>
<dbReference type="EMBL" id="QELB01000024">
    <property type="protein sequence ID" value="RKU97499.1"/>
    <property type="molecule type" value="Genomic_DNA"/>
</dbReference>
<feature type="non-terminal residue" evidence="1">
    <location>
        <position position="1"/>
    </location>
</feature>
<dbReference type="Proteomes" id="UP000272192">
    <property type="component" value="Unassembled WGS sequence"/>
</dbReference>
<accession>A0A7Z6X8N2</accession>
<protein>
    <recommendedName>
        <fullName evidence="3">HP0423 family protein</fullName>
    </recommendedName>
</protein>
<sequence length="238" mass="27119">LHAKNEKADILDGVKVVTSGPSVKDRTSTPKEPKEKESKFKLDFDFDDQSETTFLVLAELYASEERKKKLGILLAPMLYETRGYQASMVIIHALTFAQYLKHHSDHEFNAMIENRNVEETFFNSFDDMSISDVSLFVNVMETYAKNLKRAKGEGNGVTLEEWARFLPKNQKEAKFIAQLLCDGGINRYDLTCAGLTENLLKDVIPHIGLETNDEYLKELDADEELVKNSEEWVASLKE</sequence>
<comment type="caution">
    <text evidence="1">The sequence shown here is derived from an EMBL/GenBank/DDBJ whole genome shotgun (WGS) entry which is preliminary data.</text>
</comment>
<name>A0A7Z6X8N2_HELPX</name>
<evidence type="ECO:0008006" key="3">
    <source>
        <dbReference type="Google" id="ProtNLM"/>
    </source>
</evidence>
<dbReference type="AlphaFoldDB" id="A0A7Z6X8N2"/>